<dbReference type="PANTHER" id="PTHR38429:SF1">
    <property type="entry name" value="SEPTATION PROTEIN SPOVG-RELATED"/>
    <property type="match status" value="1"/>
</dbReference>
<dbReference type="Gene3D" id="3.30.1120.40">
    <property type="entry name" value="Stage V sporulation protein G"/>
    <property type="match status" value="1"/>
</dbReference>
<keyword evidence="3" id="KW-0131">Cell cycle</keyword>
<proteinExistence type="predicted"/>
<dbReference type="Pfam" id="PF04026">
    <property type="entry name" value="SpoVG"/>
    <property type="match status" value="1"/>
</dbReference>
<dbReference type="GO" id="GO:0000917">
    <property type="term" value="P:division septum assembly"/>
    <property type="evidence" value="ECO:0007669"/>
    <property type="project" value="UniProtKB-KW"/>
</dbReference>
<gene>
    <name evidence="4" type="ORF">OBE_03853</name>
</gene>
<organism evidence="4">
    <name type="scientific">human gut metagenome</name>
    <dbReference type="NCBI Taxonomy" id="408170"/>
    <lineage>
        <taxon>unclassified sequences</taxon>
        <taxon>metagenomes</taxon>
        <taxon>organismal metagenomes</taxon>
    </lineage>
</organism>
<accession>K1TSC6</accession>
<evidence type="ECO:0000313" key="4">
    <source>
        <dbReference type="EMBL" id="EKC70514.1"/>
    </source>
</evidence>
<keyword evidence="1" id="KW-0132">Cell division</keyword>
<dbReference type="InterPro" id="IPR007170">
    <property type="entry name" value="SpoVG"/>
</dbReference>
<evidence type="ECO:0000256" key="1">
    <source>
        <dbReference type="ARBA" id="ARBA00022618"/>
    </source>
</evidence>
<keyword evidence="2" id="KW-0717">Septation</keyword>
<sequence length="113" mass="13228">MNVSVKHVNLTNDSNNITKAIATICIDESFNVEGVTVKRSKEDNLYVQLPQRSYYDKETQEKRYKDACYPTNKETREEISKIVLAAYNEKLKEHEENVQKKTKNSIKKCKIKR</sequence>
<dbReference type="SUPFAM" id="SSF160537">
    <property type="entry name" value="SpoVG-like"/>
    <property type="match status" value="1"/>
</dbReference>
<dbReference type="PANTHER" id="PTHR38429">
    <property type="entry name" value="SEPTATION PROTEIN SPOVG-RELATED"/>
    <property type="match status" value="1"/>
</dbReference>
<evidence type="ECO:0000256" key="3">
    <source>
        <dbReference type="ARBA" id="ARBA00023306"/>
    </source>
</evidence>
<dbReference type="EMBL" id="AJWZ01002604">
    <property type="protein sequence ID" value="EKC70514.1"/>
    <property type="molecule type" value="Genomic_DNA"/>
</dbReference>
<comment type="caution">
    <text evidence="4">The sequence shown here is derived from an EMBL/GenBank/DDBJ whole genome shotgun (WGS) entry which is preliminary data.</text>
</comment>
<protein>
    <submittedName>
        <fullName evidence="4">SpoVG family protein</fullName>
    </submittedName>
</protein>
<dbReference type="GO" id="GO:0030435">
    <property type="term" value="P:sporulation resulting in formation of a cellular spore"/>
    <property type="evidence" value="ECO:0007669"/>
    <property type="project" value="InterPro"/>
</dbReference>
<name>K1TSC6_9ZZZZ</name>
<dbReference type="InterPro" id="IPR036751">
    <property type="entry name" value="SpoVG_sf"/>
</dbReference>
<reference evidence="4" key="1">
    <citation type="journal article" date="2013" name="Environ. Microbiol.">
        <title>Microbiota from the distal guts of lean and obese adolescents exhibit partial functional redundancy besides clear differences in community structure.</title>
        <authorList>
            <person name="Ferrer M."/>
            <person name="Ruiz A."/>
            <person name="Lanza F."/>
            <person name="Haange S.B."/>
            <person name="Oberbach A."/>
            <person name="Till H."/>
            <person name="Bargiela R."/>
            <person name="Campoy C."/>
            <person name="Segura M.T."/>
            <person name="Richter M."/>
            <person name="von Bergen M."/>
            <person name="Seifert J."/>
            <person name="Suarez A."/>
        </authorList>
    </citation>
    <scope>NUCLEOTIDE SEQUENCE</scope>
</reference>
<dbReference type="AlphaFoldDB" id="K1TSC6"/>
<evidence type="ECO:0000256" key="2">
    <source>
        <dbReference type="ARBA" id="ARBA00023210"/>
    </source>
</evidence>